<dbReference type="AlphaFoldDB" id="A0A1M7SV95"/>
<dbReference type="PANTHER" id="PTHR45228:SF8">
    <property type="entry name" value="TWO-COMPONENT RESPONSE REGULATOR-RELATED"/>
    <property type="match status" value="1"/>
</dbReference>
<feature type="transmembrane region" description="Helical" evidence="2">
    <location>
        <begin position="274"/>
        <end position="295"/>
    </location>
</feature>
<dbReference type="Gene3D" id="1.10.3210.10">
    <property type="entry name" value="Hypothetical protein af1432"/>
    <property type="match status" value="1"/>
</dbReference>
<keyword evidence="2" id="KW-0472">Membrane</keyword>
<dbReference type="CDD" id="cd00077">
    <property type="entry name" value="HDc"/>
    <property type="match status" value="1"/>
</dbReference>
<gene>
    <name evidence="4" type="ORF">SAMN02745226_01274</name>
</gene>
<dbReference type="STRING" id="1121883.SAMN02745226_01274"/>
<dbReference type="RefSeq" id="WP_072759559.1">
    <property type="nucleotide sequence ID" value="NZ_FRDJ01000006.1"/>
</dbReference>
<reference evidence="5" key="1">
    <citation type="submission" date="2016-12" db="EMBL/GenBank/DDBJ databases">
        <authorList>
            <person name="Varghese N."/>
            <person name="Submissions S."/>
        </authorList>
    </citation>
    <scope>NUCLEOTIDE SEQUENCE [LARGE SCALE GENOMIC DNA]</scope>
    <source>
        <strain evidence="5">DSM 13020</strain>
    </source>
</reference>
<dbReference type="InterPro" id="IPR003607">
    <property type="entry name" value="HD/PDEase_dom"/>
</dbReference>
<dbReference type="InterPro" id="IPR052020">
    <property type="entry name" value="Cyclic_di-GMP/3'3'-cGAMP_PDE"/>
</dbReference>
<proteinExistence type="predicted"/>
<accession>A0A1M7SV95</accession>
<dbReference type="SMART" id="SM00471">
    <property type="entry name" value="HDc"/>
    <property type="match status" value="1"/>
</dbReference>
<dbReference type="SUPFAM" id="SSF109604">
    <property type="entry name" value="HD-domain/PDEase-like"/>
    <property type="match status" value="1"/>
</dbReference>
<evidence type="ECO:0000256" key="2">
    <source>
        <dbReference type="SAM" id="Phobius"/>
    </source>
</evidence>
<evidence type="ECO:0000313" key="5">
    <source>
        <dbReference type="Proteomes" id="UP000184207"/>
    </source>
</evidence>
<feature type="coiled-coil region" evidence="1">
    <location>
        <begin position="339"/>
        <end position="380"/>
    </location>
</feature>
<keyword evidence="2" id="KW-1133">Transmembrane helix</keyword>
<protein>
    <submittedName>
        <fullName evidence="4">HD domain-containing protein</fullName>
    </submittedName>
</protein>
<dbReference type="Pfam" id="PF13487">
    <property type="entry name" value="HD_5"/>
    <property type="match status" value="1"/>
</dbReference>
<dbReference type="EMBL" id="FRDJ01000006">
    <property type="protein sequence ID" value="SHN62338.1"/>
    <property type="molecule type" value="Genomic_DNA"/>
</dbReference>
<keyword evidence="1" id="KW-0175">Coiled coil</keyword>
<organism evidence="4 5">
    <name type="scientific">Fervidobacterium gondwanense DSM 13020</name>
    <dbReference type="NCBI Taxonomy" id="1121883"/>
    <lineage>
        <taxon>Bacteria</taxon>
        <taxon>Thermotogati</taxon>
        <taxon>Thermotogota</taxon>
        <taxon>Thermotogae</taxon>
        <taxon>Thermotogales</taxon>
        <taxon>Fervidobacteriaceae</taxon>
        <taxon>Fervidobacterium</taxon>
    </lineage>
</organism>
<name>A0A1M7SV95_FERGO</name>
<feature type="domain" description="HD-GYP" evidence="3">
    <location>
        <begin position="377"/>
        <end position="573"/>
    </location>
</feature>
<keyword evidence="2" id="KW-0812">Transmembrane</keyword>
<evidence type="ECO:0000259" key="3">
    <source>
        <dbReference type="PROSITE" id="PS51832"/>
    </source>
</evidence>
<dbReference type="OrthoDB" id="38880at2"/>
<dbReference type="Proteomes" id="UP000184207">
    <property type="component" value="Unassembled WGS sequence"/>
</dbReference>
<dbReference type="PANTHER" id="PTHR45228">
    <property type="entry name" value="CYCLIC DI-GMP PHOSPHODIESTERASE TM_0186-RELATED"/>
    <property type="match status" value="1"/>
</dbReference>
<feature type="transmembrane region" description="Helical" evidence="2">
    <location>
        <begin position="12"/>
        <end position="34"/>
    </location>
</feature>
<evidence type="ECO:0000313" key="4">
    <source>
        <dbReference type="EMBL" id="SHN62338.1"/>
    </source>
</evidence>
<dbReference type="InterPro" id="IPR037522">
    <property type="entry name" value="HD_GYP_dom"/>
</dbReference>
<sequence>MYDSKKLKKVVMYRNLTVALITTIVIGVIFLMWLNVFITKDSEKNFEIIDSAFQNILSALKESLTLQTSNVDKFLLNNLQLAKSLVLNLGGYDALKSIEKIYESSLEDAGEVFVDIDVALVDLNGKVLSSTGYHSNVSELRFKPSEPSDQQTPKFLTFLPNENRLVIYSWFRISNNEFLTFILYPDPRLYVNLIKGLATLKIGNTKEIAIYVDSENRLDISGKVLDSVIDAGIKDKIIVRRITSTTLYKPYTLSTYEGLTTNLYLKVTFDYMNYVYIIALIIVLFILIVLIFTYLSTRSAITPFASDMTKLGIAVREVGNSGILPPAGTFNLRDTQEFYETLSAIMQELSATLEELEATNEELEKAYNEVSAKSEEFRRLLLNMSERLAMIAEGYDEETGHHIYRVKILSRFLGEKLQLDDERIEELGMFASLHDIGKIFIPHEILKKPSRLTPEEWEIMKQHTILSKRILDVPGFETALNIALYHHENYDGTGYPFGLKGEEIPIVAHIVKLVDVYDALRSERSYKKGLSHEETLRIILEGDGRTSPSHFSPKLLEVFETHNNEIDELWRSI</sequence>
<evidence type="ECO:0000256" key="1">
    <source>
        <dbReference type="SAM" id="Coils"/>
    </source>
</evidence>
<keyword evidence="5" id="KW-1185">Reference proteome</keyword>
<dbReference type="PROSITE" id="PS51832">
    <property type="entry name" value="HD_GYP"/>
    <property type="match status" value="1"/>
</dbReference>